<proteinExistence type="inferred from homology"/>
<keyword evidence="6" id="KW-0547">Nucleotide-binding</keyword>
<evidence type="ECO:0000256" key="4">
    <source>
        <dbReference type="ARBA" id="ARBA00022448"/>
    </source>
</evidence>
<evidence type="ECO:0000256" key="6">
    <source>
        <dbReference type="ARBA" id="ARBA00022741"/>
    </source>
</evidence>
<evidence type="ECO:0000256" key="5">
    <source>
        <dbReference type="ARBA" id="ARBA00022475"/>
    </source>
</evidence>
<dbReference type="AlphaFoldDB" id="A0A1G5RUS5"/>
<dbReference type="SMART" id="SM00382">
    <property type="entry name" value="AAA"/>
    <property type="match status" value="1"/>
</dbReference>
<comment type="similarity">
    <text evidence="2">Belongs to the GTP-binding SRP family.</text>
</comment>
<dbReference type="GO" id="GO:0005525">
    <property type="term" value="F:GTP binding"/>
    <property type="evidence" value="ECO:0007669"/>
    <property type="project" value="UniProtKB-KW"/>
</dbReference>
<dbReference type="GO" id="GO:0044781">
    <property type="term" value="P:bacterial-type flagellum organization"/>
    <property type="evidence" value="ECO:0007669"/>
    <property type="project" value="UniProtKB-KW"/>
</dbReference>
<keyword evidence="16" id="KW-0969">Cilium</keyword>
<evidence type="ECO:0000256" key="7">
    <source>
        <dbReference type="ARBA" id="ARBA00022795"/>
    </source>
</evidence>
<evidence type="ECO:0000256" key="9">
    <source>
        <dbReference type="ARBA" id="ARBA00023134"/>
    </source>
</evidence>
<protein>
    <recommendedName>
        <fullName evidence="3">Flagellar biosynthesis protein FlhF</fullName>
    </recommendedName>
    <alternativeName>
        <fullName evidence="13">Flagella-associated GTP-binding protein</fullName>
    </alternativeName>
</protein>
<name>A0A1G5RUS5_9FIRM</name>
<dbReference type="RefSeq" id="WP_092589726.1">
    <property type="nucleotide sequence ID" value="NZ_FMWL01000003.1"/>
</dbReference>
<dbReference type="STRING" id="1120920.SAMN03080599_00937"/>
<evidence type="ECO:0000256" key="2">
    <source>
        <dbReference type="ARBA" id="ARBA00008531"/>
    </source>
</evidence>
<evidence type="ECO:0000256" key="3">
    <source>
        <dbReference type="ARBA" id="ARBA00014919"/>
    </source>
</evidence>
<dbReference type="PANTHER" id="PTHR43134">
    <property type="entry name" value="SIGNAL RECOGNITION PARTICLE RECEPTOR SUBUNIT ALPHA"/>
    <property type="match status" value="1"/>
</dbReference>
<evidence type="ECO:0000313" key="16">
    <source>
        <dbReference type="EMBL" id="SCZ77766.1"/>
    </source>
</evidence>
<dbReference type="Gene3D" id="1.20.120.1380">
    <property type="entry name" value="Flagellar FlhF biosynthesis protein, N domain"/>
    <property type="match status" value="1"/>
</dbReference>
<dbReference type="GO" id="GO:0015031">
    <property type="term" value="P:protein transport"/>
    <property type="evidence" value="ECO:0007669"/>
    <property type="project" value="UniProtKB-KW"/>
</dbReference>
<dbReference type="GO" id="GO:0003924">
    <property type="term" value="F:GTPase activity"/>
    <property type="evidence" value="ECO:0007669"/>
    <property type="project" value="InterPro"/>
</dbReference>
<dbReference type="PANTHER" id="PTHR43134:SF3">
    <property type="entry name" value="FLAGELLAR BIOSYNTHESIS PROTEIN FLHF"/>
    <property type="match status" value="1"/>
</dbReference>
<evidence type="ECO:0000313" key="17">
    <source>
        <dbReference type="Proteomes" id="UP000199208"/>
    </source>
</evidence>
<evidence type="ECO:0000259" key="14">
    <source>
        <dbReference type="SMART" id="SM00382"/>
    </source>
</evidence>
<keyword evidence="4" id="KW-0813">Transport</keyword>
<evidence type="ECO:0000256" key="8">
    <source>
        <dbReference type="ARBA" id="ARBA00022927"/>
    </source>
</evidence>
<dbReference type="GO" id="GO:0005047">
    <property type="term" value="F:signal recognition particle binding"/>
    <property type="evidence" value="ECO:0007669"/>
    <property type="project" value="TreeGrafter"/>
</dbReference>
<dbReference type="OrthoDB" id="9778554at2"/>
<evidence type="ECO:0000256" key="13">
    <source>
        <dbReference type="ARBA" id="ARBA00030866"/>
    </source>
</evidence>
<dbReference type="GO" id="GO:0005886">
    <property type="term" value="C:plasma membrane"/>
    <property type="evidence" value="ECO:0007669"/>
    <property type="project" value="UniProtKB-SubCell"/>
</dbReference>
<dbReference type="InterPro" id="IPR000897">
    <property type="entry name" value="SRP54_GTPase_dom"/>
</dbReference>
<keyword evidence="11" id="KW-1006">Bacterial flagellum protein export</keyword>
<dbReference type="CDD" id="cd17873">
    <property type="entry name" value="FlhF"/>
    <property type="match status" value="1"/>
</dbReference>
<dbReference type="InterPro" id="IPR047040">
    <property type="entry name" value="FlhF__GTPase_dom"/>
</dbReference>
<keyword evidence="9" id="KW-0342">GTP-binding</keyword>
<feature type="domain" description="AAA+ ATPase" evidence="14">
    <location>
        <begin position="170"/>
        <end position="336"/>
    </location>
</feature>
<evidence type="ECO:0000256" key="1">
    <source>
        <dbReference type="ARBA" id="ARBA00004413"/>
    </source>
</evidence>
<comment type="function">
    <text evidence="12">Necessary for flagellar biosynthesis. May be involved in translocation of the flagellum.</text>
</comment>
<dbReference type="FunFam" id="3.40.50.300:FF:000695">
    <property type="entry name" value="Flagellar biosynthesis regulator FlhF"/>
    <property type="match status" value="1"/>
</dbReference>
<dbReference type="EMBL" id="FMWL01000003">
    <property type="protein sequence ID" value="SCZ77766.1"/>
    <property type="molecule type" value="Genomic_DNA"/>
</dbReference>
<keyword evidence="17" id="KW-1185">Reference proteome</keyword>
<dbReference type="SUPFAM" id="SSF52540">
    <property type="entry name" value="P-loop containing nucleoside triphosphate hydrolases"/>
    <property type="match status" value="1"/>
</dbReference>
<reference evidence="16 17" key="1">
    <citation type="submission" date="2016-10" db="EMBL/GenBank/DDBJ databases">
        <authorList>
            <person name="de Groot N.N."/>
        </authorList>
    </citation>
    <scope>NUCLEOTIDE SEQUENCE [LARGE SCALE GENOMIC DNA]</scope>
    <source>
        <strain evidence="16 17">DSM 2784</strain>
    </source>
</reference>
<accession>A0A1G5RUS5</accession>
<evidence type="ECO:0000259" key="15">
    <source>
        <dbReference type="SMART" id="SM00962"/>
    </source>
</evidence>
<dbReference type="SMART" id="SM00962">
    <property type="entry name" value="SRP54"/>
    <property type="match status" value="1"/>
</dbReference>
<keyword evidence="5" id="KW-1003">Cell membrane</keyword>
<evidence type="ECO:0000256" key="12">
    <source>
        <dbReference type="ARBA" id="ARBA00025337"/>
    </source>
</evidence>
<dbReference type="Gene3D" id="3.40.50.300">
    <property type="entry name" value="P-loop containing nucleotide triphosphate hydrolases"/>
    <property type="match status" value="1"/>
</dbReference>
<keyword evidence="16" id="KW-0966">Cell projection</keyword>
<dbReference type="Proteomes" id="UP000199208">
    <property type="component" value="Unassembled WGS sequence"/>
</dbReference>
<keyword evidence="16" id="KW-0282">Flagellum</keyword>
<sequence>MIIEKYIVQDMAEAFEKGKASLGEDAILLTQKLVRQRGIKGFFVPKRLEVTMAVENRPPQREAQRRQLLQRQGQKQDQMSLKEVQSMTGGGQESVLPQKLALQREAGMGAGTDPGMDAGLVKELETIEHYRRYCVVNRLDQMTDSKLKELMVNHFIREILETIDYSGLTACTAVAFLGSTGVGKTTTIAKIAAQAKLNELRRVGLITMDTYRIGAVEQLKKYADIMDLPMMTVMTPAEMKPAYQKLKKSCDLVLIDTLGTSYRNQAQIEDIRRYLNEIEDLCKVVVLPATLELEIFEKTLEAYRALGIDRTILTKLDEMDSQSRLFSYVRRLEEPLAYVTTGQNVPDDLLRASAGAILSYLHEERDYV</sequence>
<gene>
    <name evidence="16" type="ORF">SAMN03080599_00937</name>
</gene>
<evidence type="ECO:0000256" key="11">
    <source>
        <dbReference type="ARBA" id="ARBA00023225"/>
    </source>
</evidence>
<dbReference type="InterPro" id="IPR027417">
    <property type="entry name" value="P-loop_NTPase"/>
</dbReference>
<dbReference type="InterPro" id="IPR003593">
    <property type="entry name" value="AAA+_ATPase"/>
</dbReference>
<comment type="subcellular location">
    <subcellularLocation>
        <location evidence="1">Cell membrane</location>
        <topology evidence="1">Peripheral membrane protein</topology>
        <orientation evidence="1">Cytoplasmic side</orientation>
    </subcellularLocation>
</comment>
<organism evidence="16 17">
    <name type="scientific">Acidaminobacter hydrogenoformans DSM 2784</name>
    <dbReference type="NCBI Taxonomy" id="1120920"/>
    <lineage>
        <taxon>Bacteria</taxon>
        <taxon>Bacillati</taxon>
        <taxon>Bacillota</taxon>
        <taxon>Clostridia</taxon>
        <taxon>Peptostreptococcales</taxon>
        <taxon>Acidaminobacteraceae</taxon>
        <taxon>Acidaminobacter</taxon>
    </lineage>
</organism>
<keyword evidence="10" id="KW-0472">Membrane</keyword>
<keyword evidence="8" id="KW-0653">Protein transport</keyword>
<feature type="domain" description="SRP54-type proteins GTP-binding" evidence="15">
    <location>
        <begin position="171"/>
        <end position="363"/>
    </location>
</feature>
<dbReference type="GO" id="GO:0006614">
    <property type="term" value="P:SRP-dependent cotranslational protein targeting to membrane"/>
    <property type="evidence" value="ECO:0007669"/>
    <property type="project" value="InterPro"/>
</dbReference>
<keyword evidence="7" id="KW-1005">Bacterial flagellum biogenesis</keyword>
<dbReference type="Pfam" id="PF00448">
    <property type="entry name" value="SRP54"/>
    <property type="match status" value="1"/>
</dbReference>
<evidence type="ECO:0000256" key="10">
    <source>
        <dbReference type="ARBA" id="ARBA00023136"/>
    </source>
</evidence>